<proteinExistence type="inferred from homology"/>
<evidence type="ECO:0000259" key="4">
    <source>
        <dbReference type="Pfam" id="PF00561"/>
    </source>
</evidence>
<organism evidence="5 6">
    <name type="scientific">Terrilactibacillus laevilacticus</name>
    <dbReference type="NCBI Taxonomy" id="1380157"/>
    <lineage>
        <taxon>Bacteria</taxon>
        <taxon>Bacillati</taxon>
        <taxon>Bacillota</taxon>
        <taxon>Bacilli</taxon>
        <taxon>Bacillales</taxon>
        <taxon>Bacillaceae</taxon>
        <taxon>Terrilactibacillus</taxon>
    </lineage>
</organism>
<comment type="pathway">
    <text evidence="3">Quinol/quinone metabolism; 1,4-dihydroxy-2-naphthoate biosynthesis; 1,4-dihydroxy-2-naphthoate from chorismate: step 3/7.</text>
</comment>
<dbReference type="Gene3D" id="3.40.50.1820">
    <property type="entry name" value="alpha/beta hydrolase"/>
    <property type="match status" value="1"/>
</dbReference>
<accession>A0ABW5PQK9</accession>
<reference evidence="6" key="1">
    <citation type="journal article" date="2019" name="Int. J. Syst. Evol. Microbiol.">
        <title>The Global Catalogue of Microorganisms (GCM) 10K type strain sequencing project: providing services to taxonomists for standard genome sequencing and annotation.</title>
        <authorList>
            <consortium name="The Broad Institute Genomics Platform"/>
            <consortium name="The Broad Institute Genome Sequencing Center for Infectious Disease"/>
            <person name="Wu L."/>
            <person name="Ma J."/>
        </authorList>
    </citation>
    <scope>NUCLEOTIDE SEQUENCE [LARGE SCALE GENOMIC DNA]</scope>
    <source>
        <strain evidence="6">TISTR 2241</strain>
    </source>
</reference>
<evidence type="ECO:0000256" key="1">
    <source>
        <dbReference type="ARBA" id="ARBA00022428"/>
    </source>
</evidence>
<dbReference type="GO" id="GO:0070205">
    <property type="term" value="F:2-succinyl-6-hydroxy-2,4-cyclohexadiene-1-carboxylate synthase activity"/>
    <property type="evidence" value="ECO:0007669"/>
    <property type="project" value="UniProtKB-EC"/>
</dbReference>
<dbReference type="EMBL" id="JBHUMR010000008">
    <property type="protein sequence ID" value="MFD2617157.1"/>
    <property type="molecule type" value="Genomic_DNA"/>
</dbReference>
<dbReference type="PRINTS" id="PR00111">
    <property type="entry name" value="ABHYDROLASE"/>
</dbReference>
<dbReference type="InterPro" id="IPR000073">
    <property type="entry name" value="AB_hydrolase_1"/>
</dbReference>
<evidence type="ECO:0000313" key="6">
    <source>
        <dbReference type="Proteomes" id="UP001597458"/>
    </source>
</evidence>
<dbReference type="SUPFAM" id="SSF53474">
    <property type="entry name" value="alpha/beta-Hydrolases"/>
    <property type="match status" value="1"/>
</dbReference>
<dbReference type="NCBIfam" id="TIGR03695">
    <property type="entry name" value="menH_SHCHC"/>
    <property type="match status" value="1"/>
</dbReference>
<keyword evidence="6" id="KW-1185">Reference proteome</keyword>
<feature type="domain" description="AB hydrolase-1" evidence="4">
    <location>
        <begin position="23"/>
        <end position="258"/>
    </location>
</feature>
<dbReference type="RefSeq" id="WP_141189030.1">
    <property type="nucleotide sequence ID" value="NZ_JBHUMR010000008.1"/>
</dbReference>
<comment type="function">
    <text evidence="3">Catalyzes a proton abstraction reaction that results in 2,5-elimination of pyruvate from 2-succinyl-5-enolpyruvyl-6-hydroxy-3-cyclohexene-1-carboxylate (SEPHCHC) and the formation of 2-succinyl-6-hydroxy-2,4-cyclohexadiene-1-carboxylate (SHCHC).</text>
</comment>
<comment type="catalytic activity">
    <reaction evidence="3">
        <text>5-enolpyruvoyl-6-hydroxy-2-succinyl-cyclohex-3-ene-1-carboxylate = (1R,6R)-6-hydroxy-2-succinyl-cyclohexa-2,4-diene-1-carboxylate + pyruvate</text>
        <dbReference type="Rhea" id="RHEA:25597"/>
        <dbReference type="ChEBI" id="CHEBI:15361"/>
        <dbReference type="ChEBI" id="CHEBI:58689"/>
        <dbReference type="ChEBI" id="CHEBI:58818"/>
        <dbReference type="EC" id="4.2.99.20"/>
    </reaction>
</comment>
<protein>
    <recommendedName>
        <fullName evidence="3">Putative 2-succinyl-6-hydroxy-2,4-cyclohexadiene-1-carboxylate synthase</fullName>
        <shortName evidence="3">SHCHC synthase</shortName>
        <ecNumber evidence="3">4.2.99.20</ecNumber>
    </recommendedName>
</protein>
<comment type="subunit">
    <text evidence="3">Monomer.</text>
</comment>
<dbReference type="PANTHER" id="PTHR42916">
    <property type="entry name" value="2-SUCCINYL-5-ENOLPYRUVYL-6-HYDROXY-3-CYCLOHEXENE-1-CARBOXYLATE SYNTHASE"/>
    <property type="match status" value="1"/>
</dbReference>
<dbReference type="InterPro" id="IPR022485">
    <property type="entry name" value="SHCHC_synthase_MenH"/>
</dbReference>
<dbReference type="Pfam" id="PF00561">
    <property type="entry name" value="Abhydrolase_1"/>
    <property type="match status" value="1"/>
</dbReference>
<dbReference type="PANTHER" id="PTHR42916:SF1">
    <property type="entry name" value="PROTEIN PHYLLO, CHLOROPLASTIC"/>
    <property type="match status" value="1"/>
</dbReference>
<evidence type="ECO:0000256" key="3">
    <source>
        <dbReference type="HAMAP-Rule" id="MF_01660"/>
    </source>
</evidence>
<sequence length="289" mass="33288">MIQFIETMGVQHAVNIHGEKSHPPLLLLHGFTGTMETWQCFINEWSERFYIIQVDIVGHGKTIAPNDVNFYHMEHEAASIIQLLDKLGVSVANIAGYSMGGRLALYLKNAYPHRVNHVLLESSSPGLDSEHEREERKIRDHQLAKRLQEESIESFVDFWENIPLFHTQRRLSKEEQLKIRKERCSQNGGKLALSLMGMGTGQQDNLWPYLPNINHLFLITGTLDSKFMNINRKMYEMLPNAKWFSIKSVGHAVHIEAPSLFSQLVYDLFYNEIKGVGQDNRNSKKMIIE</sequence>
<comment type="similarity">
    <text evidence="3">Belongs to the AB hydrolase superfamily. MenH family.</text>
</comment>
<dbReference type="Proteomes" id="UP001597458">
    <property type="component" value="Unassembled WGS sequence"/>
</dbReference>
<keyword evidence="1 3" id="KW-0474">Menaquinone biosynthesis</keyword>
<evidence type="ECO:0000256" key="2">
    <source>
        <dbReference type="ARBA" id="ARBA00023239"/>
    </source>
</evidence>
<dbReference type="HAMAP" id="MF_01660">
    <property type="entry name" value="MenH"/>
    <property type="match status" value="1"/>
</dbReference>
<gene>
    <name evidence="3 5" type="primary">menH</name>
    <name evidence="5" type="ORF">ACFSTF_07510</name>
</gene>
<comment type="caution">
    <text evidence="5">The sequence shown here is derived from an EMBL/GenBank/DDBJ whole genome shotgun (WGS) entry which is preliminary data.</text>
</comment>
<dbReference type="EC" id="4.2.99.20" evidence="3"/>
<keyword evidence="2 3" id="KW-0456">Lyase</keyword>
<evidence type="ECO:0000313" key="5">
    <source>
        <dbReference type="EMBL" id="MFD2617157.1"/>
    </source>
</evidence>
<dbReference type="InterPro" id="IPR029058">
    <property type="entry name" value="AB_hydrolase_fold"/>
</dbReference>
<name>A0ABW5PQK9_9BACI</name>
<comment type="pathway">
    <text evidence="3">Quinol/quinone metabolism; menaquinone biosynthesis.</text>
</comment>